<gene>
    <name evidence="10" type="ORF">CSKR_104850</name>
</gene>
<reference evidence="10 11" key="1">
    <citation type="journal article" date="2018" name="Biotechnol. Adv.">
        <title>Improved genomic resources and new bioinformatic workflow for the carcinogenic parasite Clonorchis sinensis: Biotechnological implications.</title>
        <authorList>
            <person name="Wang D."/>
            <person name="Korhonen P.K."/>
            <person name="Gasser R.B."/>
            <person name="Young N.D."/>
        </authorList>
    </citation>
    <scope>NUCLEOTIDE SEQUENCE [LARGE SCALE GENOMIC DNA]</scope>
    <source>
        <strain evidence="10">Cs-k2</strain>
    </source>
</reference>
<evidence type="ECO:0000256" key="2">
    <source>
        <dbReference type="ARBA" id="ARBA00022692"/>
    </source>
</evidence>
<proteinExistence type="predicted"/>
<reference evidence="10 11" key="2">
    <citation type="journal article" date="2021" name="Genomics">
        <title>High-quality reference genome for Clonorchis sinensis.</title>
        <authorList>
            <person name="Young N.D."/>
            <person name="Stroehlein A.J."/>
            <person name="Kinkar L."/>
            <person name="Wang T."/>
            <person name="Sohn W.M."/>
            <person name="Chang B.C.H."/>
            <person name="Kaur P."/>
            <person name="Weisz D."/>
            <person name="Dudchenko O."/>
            <person name="Aiden E.L."/>
            <person name="Korhonen P.K."/>
            <person name="Gasser R.B."/>
        </authorList>
    </citation>
    <scope>NUCLEOTIDE SEQUENCE [LARGE SCALE GENOMIC DNA]</scope>
    <source>
        <strain evidence="10">Cs-k2</strain>
    </source>
</reference>
<feature type="compositionally biased region" description="Polar residues" evidence="8">
    <location>
        <begin position="495"/>
        <end position="512"/>
    </location>
</feature>
<dbReference type="GO" id="GO:0000139">
    <property type="term" value="C:Golgi membrane"/>
    <property type="evidence" value="ECO:0007669"/>
    <property type="project" value="UniProtKB-SubCell"/>
</dbReference>
<keyword evidence="4" id="KW-0333">Golgi apparatus</keyword>
<accession>A0A8T1LYS6</accession>
<dbReference type="GO" id="GO:0000301">
    <property type="term" value="P:retrograde transport, vesicle recycling within Golgi"/>
    <property type="evidence" value="ECO:0007669"/>
    <property type="project" value="TreeGrafter"/>
</dbReference>
<comment type="caution">
    <text evidence="10">The sequence shown here is derived from an EMBL/GenBank/DDBJ whole genome shotgun (WGS) entry which is preliminary data.</text>
</comment>
<name>A0A8T1LYS6_CLOSI</name>
<evidence type="ECO:0000256" key="1">
    <source>
        <dbReference type="ARBA" id="ARBA00004409"/>
    </source>
</evidence>
<evidence type="ECO:0000256" key="3">
    <source>
        <dbReference type="ARBA" id="ARBA00022989"/>
    </source>
</evidence>
<evidence type="ECO:0000313" key="11">
    <source>
        <dbReference type="Proteomes" id="UP000286415"/>
    </source>
</evidence>
<dbReference type="Proteomes" id="UP000286415">
    <property type="component" value="Unassembled WGS sequence"/>
</dbReference>
<feature type="region of interest" description="Disordered" evidence="8">
    <location>
        <begin position="493"/>
        <end position="512"/>
    </location>
</feature>
<protein>
    <submittedName>
        <fullName evidence="10">Golgin sub A member 5</fullName>
    </submittedName>
</protein>
<evidence type="ECO:0000256" key="5">
    <source>
        <dbReference type="ARBA" id="ARBA00023054"/>
    </source>
</evidence>
<dbReference type="Gene3D" id="1.10.287.1490">
    <property type="match status" value="1"/>
</dbReference>
<evidence type="ECO:0000256" key="7">
    <source>
        <dbReference type="SAM" id="Coils"/>
    </source>
</evidence>
<dbReference type="OrthoDB" id="248903at2759"/>
<feature type="region of interest" description="Disordered" evidence="8">
    <location>
        <begin position="227"/>
        <end position="246"/>
    </location>
</feature>
<feature type="region of interest" description="Disordered" evidence="8">
    <location>
        <begin position="176"/>
        <end position="200"/>
    </location>
</feature>
<keyword evidence="6 9" id="KW-0472">Membrane</keyword>
<feature type="region of interest" description="Disordered" evidence="8">
    <location>
        <begin position="22"/>
        <end position="59"/>
    </location>
</feature>
<keyword evidence="3 9" id="KW-1133">Transmembrane helix</keyword>
<dbReference type="AlphaFoldDB" id="A0A8T1LYS6"/>
<dbReference type="SUPFAM" id="SSF57997">
    <property type="entry name" value="Tropomyosin"/>
    <property type="match status" value="1"/>
</dbReference>
<feature type="transmembrane region" description="Helical" evidence="9">
    <location>
        <begin position="637"/>
        <end position="656"/>
    </location>
</feature>
<keyword evidence="5 7" id="KW-0175">Coiled coil</keyword>
<feature type="coiled-coil region" evidence="7">
    <location>
        <begin position="417"/>
        <end position="465"/>
    </location>
</feature>
<organism evidence="10 11">
    <name type="scientific">Clonorchis sinensis</name>
    <name type="common">Chinese liver fluke</name>
    <dbReference type="NCBI Taxonomy" id="79923"/>
    <lineage>
        <taxon>Eukaryota</taxon>
        <taxon>Metazoa</taxon>
        <taxon>Spiralia</taxon>
        <taxon>Lophotrochozoa</taxon>
        <taxon>Platyhelminthes</taxon>
        <taxon>Trematoda</taxon>
        <taxon>Digenea</taxon>
        <taxon>Opisthorchiida</taxon>
        <taxon>Opisthorchiata</taxon>
        <taxon>Opisthorchiidae</taxon>
        <taxon>Clonorchis</taxon>
    </lineage>
</organism>
<dbReference type="EMBL" id="NIRI02000076">
    <property type="protein sequence ID" value="KAG5441736.1"/>
    <property type="molecule type" value="Genomic_DNA"/>
</dbReference>
<feature type="compositionally biased region" description="Basic and acidic residues" evidence="8">
    <location>
        <begin position="231"/>
        <end position="246"/>
    </location>
</feature>
<evidence type="ECO:0000256" key="9">
    <source>
        <dbReference type="SAM" id="Phobius"/>
    </source>
</evidence>
<feature type="compositionally biased region" description="Low complexity" evidence="8">
    <location>
        <begin position="86"/>
        <end position="101"/>
    </location>
</feature>
<keyword evidence="2 9" id="KW-0812">Transmembrane</keyword>
<feature type="compositionally biased region" description="Basic and acidic residues" evidence="8">
    <location>
        <begin position="102"/>
        <end position="111"/>
    </location>
</feature>
<keyword evidence="11" id="KW-1185">Reference proteome</keyword>
<dbReference type="PANTHER" id="PTHR13815:SF7">
    <property type="entry name" value="GOLGIN SUBFAMILY A MEMBER 5"/>
    <property type="match status" value="1"/>
</dbReference>
<evidence type="ECO:0000313" key="10">
    <source>
        <dbReference type="EMBL" id="KAG5441736.1"/>
    </source>
</evidence>
<dbReference type="PANTHER" id="PTHR13815">
    <property type="entry name" value="GOLGIN-84"/>
    <property type="match status" value="1"/>
</dbReference>
<dbReference type="GO" id="GO:0007030">
    <property type="term" value="P:Golgi organization"/>
    <property type="evidence" value="ECO:0007669"/>
    <property type="project" value="InterPro"/>
</dbReference>
<feature type="region of interest" description="Disordered" evidence="8">
    <location>
        <begin position="76"/>
        <end position="111"/>
    </location>
</feature>
<dbReference type="GO" id="GO:0031985">
    <property type="term" value="C:Golgi cisterna"/>
    <property type="evidence" value="ECO:0007669"/>
    <property type="project" value="TreeGrafter"/>
</dbReference>
<evidence type="ECO:0000256" key="6">
    <source>
        <dbReference type="ARBA" id="ARBA00023136"/>
    </source>
</evidence>
<comment type="subcellular location">
    <subcellularLocation>
        <location evidence="1">Golgi apparatus membrane</location>
        <topology evidence="1">Single-pass type IV membrane protein</topology>
    </subcellularLocation>
</comment>
<sequence>MSWLTGLASKAENLLNTIDSTAADALKSSPLRHTPGPRSDEEDLYTIPSESRSQNYDYPIIIPTFDADPDRRQEHVFRPESQKRLPTFAPSPRTSTPTTPKKPSDHDERIRSDPFMFLNDSTTKLLPVPTTTELHTTSSPSSVDADVHTASSGYQTMPVDKIPEADSQPLIVTQTGGGTTNSHESHLTPGHTKIAQSRQSTSDLILENKILRSEVSSLSQEVSGLLRRNHKTTEENKELRGQTERLENKLRDSDSRLRELQVRVKELEISTPDKNVESLNSRLVMMESELNDARRQLEVKQEALVTMETNIQDFQRQVELAEKRVQLAQQKTARITQELAQYKEKATRILSVKEQLIASLRGETAGTGSETQISDTAESESSKMMLTLRAECDMLHEESSRWRIEVEHRELAMQELEMQMQTEREALRHNLELAEQRAEREKQLREDADCELAVLRKRQRDLEDAFSKQRAELHGQLVASESELSRLRQLMTRRPASSSDGHCSPTTDSNSMVVTRTDPEHVLTLESRLRQLTDTLLSRQDALDSVLAQNHALKIRLERAKADNETLATALAVEDSQSNTRVQLPFHQAAGGYGCARLALRNSVIPRPLHPVATFLDSAAVRVTNVFRRWPLTRMIFLVYFILLHLWLLLASVIFLPSTTSTS</sequence>
<evidence type="ECO:0000256" key="8">
    <source>
        <dbReference type="SAM" id="MobiDB-lite"/>
    </source>
</evidence>
<evidence type="ECO:0000256" key="4">
    <source>
        <dbReference type="ARBA" id="ARBA00023034"/>
    </source>
</evidence>
<dbReference type="Pfam" id="PF09787">
    <property type="entry name" value="Golgin_A5"/>
    <property type="match status" value="2"/>
</dbReference>
<dbReference type="InterPro" id="IPR019177">
    <property type="entry name" value="Golgin_subfamily_A_member_5"/>
</dbReference>